<evidence type="ECO:0000256" key="6">
    <source>
        <dbReference type="ARBA" id="ARBA00022989"/>
    </source>
</evidence>
<comment type="caution">
    <text evidence="9">The sequence shown here is derived from an EMBL/GenBank/DDBJ whole genome shotgun (WGS) entry which is preliminary data.</text>
</comment>
<dbReference type="Proteomes" id="UP000294614">
    <property type="component" value="Unassembled WGS sequence"/>
</dbReference>
<dbReference type="GO" id="GO:0005886">
    <property type="term" value="C:plasma membrane"/>
    <property type="evidence" value="ECO:0007669"/>
    <property type="project" value="UniProtKB-SubCell"/>
</dbReference>
<keyword evidence="10" id="KW-1185">Reference proteome</keyword>
<keyword evidence="4" id="KW-1003">Cell membrane</keyword>
<feature type="transmembrane region" description="Helical" evidence="8">
    <location>
        <begin position="256"/>
        <end position="274"/>
    </location>
</feature>
<keyword evidence="3" id="KW-0813">Transport</keyword>
<dbReference type="InterPro" id="IPR000522">
    <property type="entry name" value="ABC_transptr_permease_BtuC"/>
</dbReference>
<organism evidence="9 10">
    <name type="scientific">Seleniivibrio woodruffii</name>
    <dbReference type="NCBI Taxonomy" id="1078050"/>
    <lineage>
        <taxon>Bacteria</taxon>
        <taxon>Pseudomonadati</taxon>
        <taxon>Deferribacterota</taxon>
        <taxon>Deferribacteres</taxon>
        <taxon>Deferribacterales</taxon>
        <taxon>Geovibrionaceae</taxon>
        <taxon>Seleniivibrio</taxon>
    </lineage>
</organism>
<feature type="transmembrane region" description="Helical" evidence="8">
    <location>
        <begin position="216"/>
        <end position="244"/>
    </location>
</feature>
<name>A0A4R1K8U9_9BACT</name>
<dbReference type="Gene3D" id="1.10.3470.10">
    <property type="entry name" value="ABC transporter involved in vitamin B12 uptake, BtuC"/>
    <property type="match status" value="1"/>
</dbReference>
<keyword evidence="6 8" id="KW-1133">Transmembrane helix</keyword>
<evidence type="ECO:0000256" key="7">
    <source>
        <dbReference type="ARBA" id="ARBA00023136"/>
    </source>
</evidence>
<feature type="transmembrane region" description="Helical" evidence="8">
    <location>
        <begin position="125"/>
        <end position="147"/>
    </location>
</feature>
<evidence type="ECO:0000256" key="3">
    <source>
        <dbReference type="ARBA" id="ARBA00022448"/>
    </source>
</evidence>
<dbReference type="PANTHER" id="PTHR30472:SF25">
    <property type="entry name" value="ABC TRANSPORTER PERMEASE PROTEIN MJ0876-RELATED"/>
    <property type="match status" value="1"/>
</dbReference>
<feature type="transmembrane region" description="Helical" evidence="8">
    <location>
        <begin position="167"/>
        <end position="184"/>
    </location>
</feature>
<dbReference type="Pfam" id="PF01032">
    <property type="entry name" value="FecCD"/>
    <property type="match status" value="1"/>
</dbReference>
<accession>A0A4R1K8U9</accession>
<evidence type="ECO:0000256" key="8">
    <source>
        <dbReference type="SAM" id="Phobius"/>
    </source>
</evidence>
<evidence type="ECO:0000313" key="10">
    <source>
        <dbReference type="Proteomes" id="UP000294614"/>
    </source>
</evidence>
<comment type="subcellular location">
    <subcellularLocation>
        <location evidence="1">Cell membrane</location>
        <topology evidence="1">Multi-pass membrane protein</topology>
    </subcellularLocation>
</comment>
<dbReference type="SUPFAM" id="SSF81345">
    <property type="entry name" value="ABC transporter involved in vitamin B12 uptake, BtuC"/>
    <property type="match status" value="1"/>
</dbReference>
<feature type="transmembrane region" description="Helical" evidence="8">
    <location>
        <begin position="44"/>
        <end position="64"/>
    </location>
</feature>
<keyword evidence="5 8" id="KW-0812">Transmembrane</keyword>
<comment type="similarity">
    <text evidence="2">Belongs to the binding-protein-dependent transport system permease family. FecCD subfamily.</text>
</comment>
<dbReference type="OrthoDB" id="9811721at2"/>
<evidence type="ECO:0000256" key="5">
    <source>
        <dbReference type="ARBA" id="ARBA00022692"/>
    </source>
</evidence>
<dbReference type="RefSeq" id="WP_132873621.1">
    <property type="nucleotide sequence ID" value="NZ_JBLJBI010000028.1"/>
</dbReference>
<gene>
    <name evidence="9" type="ORF">C8D98_1633</name>
</gene>
<evidence type="ECO:0000256" key="1">
    <source>
        <dbReference type="ARBA" id="ARBA00004651"/>
    </source>
</evidence>
<dbReference type="CDD" id="cd06550">
    <property type="entry name" value="TM_ABC_iron-siderophores_like"/>
    <property type="match status" value="1"/>
</dbReference>
<evidence type="ECO:0000256" key="2">
    <source>
        <dbReference type="ARBA" id="ARBA00007935"/>
    </source>
</evidence>
<feature type="transmembrane region" description="Helical" evidence="8">
    <location>
        <begin position="286"/>
        <end position="303"/>
    </location>
</feature>
<dbReference type="EMBL" id="SMGG01000004">
    <property type="protein sequence ID" value="TCK60754.1"/>
    <property type="molecule type" value="Genomic_DNA"/>
</dbReference>
<dbReference type="GO" id="GO:0022857">
    <property type="term" value="F:transmembrane transporter activity"/>
    <property type="evidence" value="ECO:0007669"/>
    <property type="project" value="InterPro"/>
</dbReference>
<dbReference type="InterPro" id="IPR037294">
    <property type="entry name" value="ABC_BtuC-like"/>
</dbReference>
<dbReference type="AlphaFoldDB" id="A0A4R1K8U9"/>
<reference evidence="9 10" key="1">
    <citation type="submission" date="2019-03" db="EMBL/GenBank/DDBJ databases">
        <title>Genomic Encyclopedia of Type Strains, Phase IV (KMG-IV): sequencing the most valuable type-strain genomes for metagenomic binning, comparative biology and taxonomic classification.</title>
        <authorList>
            <person name="Goeker M."/>
        </authorList>
    </citation>
    <scope>NUCLEOTIDE SEQUENCE [LARGE SCALE GENOMIC DNA]</scope>
    <source>
        <strain evidence="9 10">DSM 24984</strain>
    </source>
</reference>
<evidence type="ECO:0000256" key="4">
    <source>
        <dbReference type="ARBA" id="ARBA00022475"/>
    </source>
</evidence>
<sequence length="312" mass="33586">MRYLWLLFALIAVAASLFFGSANIDLFDKANSDIILNLRLPRAVFSFMVGAMLGLSGSVYQLVLRNPLADSFTTGAASSSALGAVFAIAAGFSPVYVPPFAFITGILGLFIVYKLSGGAKGAVTMILCGVIVNIVASAIMGFIKFYFDESLSSVVFWLMGGFNFINYTELAIVFCVLTGAFIYLNKRAPVLDMLIFDDSTARTAGVSIKQERAGAFITATILVSVAVSYSGLIGFVGLIVPHIARSIFRPDMRTNLYYSMIFGGFLLLAADTFARSAISSGAELPVGIVTAVIGGVFFFYILVKRRSEMWHD</sequence>
<dbReference type="GO" id="GO:0033214">
    <property type="term" value="P:siderophore-iron import into cell"/>
    <property type="evidence" value="ECO:0007669"/>
    <property type="project" value="TreeGrafter"/>
</dbReference>
<protein>
    <submittedName>
        <fullName evidence="9">Iron complex transport system permease protein</fullName>
    </submittedName>
</protein>
<dbReference type="PANTHER" id="PTHR30472">
    <property type="entry name" value="FERRIC ENTEROBACTIN TRANSPORT SYSTEM PERMEASE PROTEIN"/>
    <property type="match status" value="1"/>
</dbReference>
<proteinExistence type="inferred from homology"/>
<evidence type="ECO:0000313" key="9">
    <source>
        <dbReference type="EMBL" id="TCK60754.1"/>
    </source>
</evidence>
<keyword evidence="7 8" id="KW-0472">Membrane</keyword>